<accession>A0A2H0KG33</accession>
<sequence length="220" mass="26043">MKSILTEFQKEVLDVLSKNKFITDNFYLSGGTALSEFYFQHRLSEDLDFFSANEIDYQMLASYIKPIFKKIGVNVVDYQQGITAKIFFLKKGKTEKLKTDFNFWAFERTKKDKKYNDLEIDNLFDIAVNKIDTILSREKARDFIDLYLILKNTKEFNFEDILKGLRIKYDWVADPLYLGTRLIMIKGLFDYPKMLVPFDKEKMVAYFLDLARSQKSKIIK</sequence>
<comment type="caution">
    <text evidence="1">The sequence shown here is derived from an EMBL/GenBank/DDBJ whole genome shotgun (WGS) entry which is preliminary data.</text>
</comment>
<organism evidence="1 2">
    <name type="scientific">Candidatus Shapirobacteria bacterium CG11_big_fil_rev_8_21_14_0_20_40_12</name>
    <dbReference type="NCBI Taxonomy" id="1974889"/>
    <lineage>
        <taxon>Bacteria</taxon>
        <taxon>Candidatus Shapironibacteriota</taxon>
    </lineage>
</organism>
<name>A0A2H0KG33_9BACT</name>
<dbReference type="EMBL" id="PCVI01000026">
    <property type="protein sequence ID" value="PIQ70209.1"/>
    <property type="molecule type" value="Genomic_DNA"/>
</dbReference>
<protein>
    <recommendedName>
        <fullName evidence="3">Nucleotidyl transferase AbiEii/AbiGii toxin family protein</fullName>
    </recommendedName>
</protein>
<proteinExistence type="predicted"/>
<dbReference type="InterPro" id="IPR014942">
    <property type="entry name" value="AbiEii"/>
</dbReference>
<dbReference type="Pfam" id="PF08843">
    <property type="entry name" value="AbiEii"/>
    <property type="match status" value="1"/>
</dbReference>
<evidence type="ECO:0008006" key="3">
    <source>
        <dbReference type="Google" id="ProtNLM"/>
    </source>
</evidence>
<dbReference type="Proteomes" id="UP000231371">
    <property type="component" value="Unassembled WGS sequence"/>
</dbReference>
<evidence type="ECO:0000313" key="1">
    <source>
        <dbReference type="EMBL" id="PIQ70209.1"/>
    </source>
</evidence>
<dbReference type="Gene3D" id="3.10.450.620">
    <property type="entry name" value="JHP933, nucleotidyltransferase-like core domain"/>
    <property type="match status" value="1"/>
</dbReference>
<dbReference type="AlphaFoldDB" id="A0A2H0KG33"/>
<reference evidence="1 2" key="1">
    <citation type="submission" date="2017-09" db="EMBL/GenBank/DDBJ databases">
        <title>Depth-based differentiation of microbial function through sediment-hosted aquifers and enrichment of novel symbionts in the deep terrestrial subsurface.</title>
        <authorList>
            <person name="Probst A.J."/>
            <person name="Ladd B."/>
            <person name="Jarett J.K."/>
            <person name="Geller-Mcgrath D.E."/>
            <person name="Sieber C.M."/>
            <person name="Emerson J.B."/>
            <person name="Anantharaman K."/>
            <person name="Thomas B.C."/>
            <person name="Malmstrom R."/>
            <person name="Stieglmeier M."/>
            <person name="Klingl A."/>
            <person name="Woyke T."/>
            <person name="Ryan C.M."/>
            <person name="Banfield J.F."/>
        </authorList>
    </citation>
    <scope>NUCLEOTIDE SEQUENCE [LARGE SCALE GENOMIC DNA]</scope>
    <source>
        <strain evidence="1">CG11_big_fil_rev_8_21_14_0_20_40_12</strain>
    </source>
</reference>
<gene>
    <name evidence="1" type="ORF">COV89_01580</name>
</gene>
<evidence type="ECO:0000313" key="2">
    <source>
        <dbReference type="Proteomes" id="UP000231371"/>
    </source>
</evidence>